<protein>
    <submittedName>
        <fullName evidence="1">Uncharacterized protein</fullName>
    </submittedName>
</protein>
<organism evidence="1 2">
    <name type="scientific">Polarella glacialis</name>
    <name type="common">Dinoflagellate</name>
    <dbReference type="NCBI Taxonomy" id="89957"/>
    <lineage>
        <taxon>Eukaryota</taxon>
        <taxon>Sar</taxon>
        <taxon>Alveolata</taxon>
        <taxon>Dinophyceae</taxon>
        <taxon>Suessiales</taxon>
        <taxon>Suessiaceae</taxon>
        <taxon>Polarella</taxon>
    </lineage>
</organism>
<name>A0A813LXV8_POLGL</name>
<dbReference type="AlphaFoldDB" id="A0A813LXV8"/>
<dbReference type="Proteomes" id="UP000626109">
    <property type="component" value="Unassembled WGS sequence"/>
</dbReference>
<accession>A0A813LXV8</accession>
<dbReference type="EMBL" id="CAJNNW010037448">
    <property type="protein sequence ID" value="CAE8741871.1"/>
    <property type="molecule type" value="Genomic_DNA"/>
</dbReference>
<sequence length="227" mass="24683">MAGQWASDWGLPVHVARAHVDTPTTRLALTAAAEGELDLFGFDVADAKLRLLDAALLLGHAEAAIVLDELCGQMRPWRIWAFSDLACKSFTKLDPHGLLEQRPGLASPQYLAALSAAGAVFMDGDCQDYLAVGSFQSTMLELVVLGGHVQLASFMKANELTRAFETSFCDPFHFLDFNTGTQTFHVHPAALDVLDILGIGYSSLKFRSECLHLKSICTHCLFGGRQT</sequence>
<evidence type="ECO:0000313" key="2">
    <source>
        <dbReference type="Proteomes" id="UP000626109"/>
    </source>
</evidence>
<evidence type="ECO:0000313" key="1">
    <source>
        <dbReference type="EMBL" id="CAE8741871.1"/>
    </source>
</evidence>
<gene>
    <name evidence="1" type="ORF">PGLA2088_LOCUS50707</name>
</gene>
<proteinExistence type="predicted"/>
<comment type="caution">
    <text evidence="1">The sequence shown here is derived from an EMBL/GenBank/DDBJ whole genome shotgun (WGS) entry which is preliminary data.</text>
</comment>
<reference evidence="1" key="1">
    <citation type="submission" date="2021-02" db="EMBL/GenBank/DDBJ databases">
        <authorList>
            <person name="Dougan E. K."/>
            <person name="Rhodes N."/>
            <person name="Thang M."/>
            <person name="Chan C."/>
        </authorList>
    </citation>
    <scope>NUCLEOTIDE SEQUENCE</scope>
</reference>